<dbReference type="EMBL" id="SISG01000001">
    <property type="protein sequence ID" value="TBN58337.1"/>
    <property type="molecule type" value="Genomic_DNA"/>
</dbReference>
<dbReference type="Gene3D" id="3.40.50.300">
    <property type="entry name" value="P-loop containing nucleotide triphosphate hydrolases"/>
    <property type="match status" value="1"/>
</dbReference>
<reference evidence="2" key="1">
    <citation type="submission" date="2019-02" db="EMBL/GenBank/DDBJ databases">
        <title>Glaciihabitans arcticus sp. nov., a psychrotolerant bacterium isolated from polar soil.</title>
        <authorList>
            <person name="Dahal R.H."/>
        </authorList>
    </citation>
    <scope>NUCLEOTIDE SEQUENCE [LARGE SCALE GENOMIC DNA]</scope>
    <source>
        <strain evidence="2">RP-3-7</strain>
    </source>
</reference>
<organism evidence="1 2">
    <name type="scientific">Glaciihabitans arcticus</name>
    <dbReference type="NCBI Taxonomy" id="2668039"/>
    <lineage>
        <taxon>Bacteria</taxon>
        <taxon>Bacillati</taxon>
        <taxon>Actinomycetota</taxon>
        <taxon>Actinomycetes</taxon>
        <taxon>Micrococcales</taxon>
        <taxon>Microbacteriaceae</taxon>
        <taxon>Glaciihabitans</taxon>
    </lineage>
</organism>
<name>A0A4Q9GYK3_9MICO</name>
<comment type="caution">
    <text evidence="1">The sequence shown here is derived from an EMBL/GenBank/DDBJ whole genome shotgun (WGS) entry which is preliminary data.</text>
</comment>
<evidence type="ECO:0000313" key="2">
    <source>
        <dbReference type="Proteomes" id="UP000294194"/>
    </source>
</evidence>
<dbReference type="Pfam" id="PF13238">
    <property type="entry name" value="AAA_18"/>
    <property type="match status" value="1"/>
</dbReference>
<dbReference type="AlphaFoldDB" id="A0A4Q9GYK3"/>
<accession>A0A4Q9GYK3</accession>
<gene>
    <name evidence="1" type="ORF">EYE40_13565</name>
</gene>
<sequence>MDTIFINGTVGVGKTTLAEALSELETEPHAIIDLDAIRRLYPAPPDDPFRHELELENLAAIAVNYRRAGAERFIVAGVIEEADEVRRYVAALRSTGVFVCRLVARPDVLEARIRRRHADDPDGMTWHLTRAGELAKILEEEALDDLVLDASDASPVTLANDVRRAAWA</sequence>
<proteinExistence type="predicted"/>
<evidence type="ECO:0008006" key="3">
    <source>
        <dbReference type="Google" id="ProtNLM"/>
    </source>
</evidence>
<dbReference type="SUPFAM" id="SSF52540">
    <property type="entry name" value="P-loop containing nucleoside triphosphate hydrolases"/>
    <property type="match status" value="1"/>
</dbReference>
<evidence type="ECO:0000313" key="1">
    <source>
        <dbReference type="EMBL" id="TBN58337.1"/>
    </source>
</evidence>
<dbReference type="Proteomes" id="UP000294194">
    <property type="component" value="Unassembled WGS sequence"/>
</dbReference>
<dbReference type="RefSeq" id="WP_130982444.1">
    <property type="nucleotide sequence ID" value="NZ_SISG01000001.1"/>
</dbReference>
<keyword evidence="2" id="KW-1185">Reference proteome</keyword>
<protein>
    <recommendedName>
        <fullName evidence="3">Adenylyl-sulfate kinase</fullName>
    </recommendedName>
</protein>
<dbReference type="InterPro" id="IPR027417">
    <property type="entry name" value="P-loop_NTPase"/>
</dbReference>